<name>A0ABU5AIG7_9HYPH</name>
<gene>
    <name evidence="2" type="ORF">RFM23_05485</name>
</gene>
<proteinExistence type="predicted"/>
<comment type="caution">
    <text evidence="2">The sequence shown here is derived from an EMBL/GenBank/DDBJ whole genome shotgun (WGS) entry which is preliminary data.</text>
</comment>
<dbReference type="EMBL" id="JAVIIP010000003">
    <property type="protein sequence ID" value="MDX8537075.1"/>
    <property type="molecule type" value="Genomic_DNA"/>
</dbReference>
<evidence type="ECO:0000256" key="1">
    <source>
        <dbReference type="SAM" id="Phobius"/>
    </source>
</evidence>
<evidence type="ECO:0000313" key="3">
    <source>
        <dbReference type="Proteomes" id="UP001276564"/>
    </source>
</evidence>
<accession>A0ABU5AIG7</accession>
<dbReference type="InterPro" id="IPR010889">
    <property type="entry name" value="DUF1515"/>
</dbReference>
<keyword evidence="1" id="KW-1133">Transmembrane helix</keyword>
<dbReference type="Proteomes" id="UP001276564">
    <property type="component" value="Unassembled WGS sequence"/>
</dbReference>
<keyword evidence="1" id="KW-0472">Membrane</keyword>
<keyword evidence="3" id="KW-1185">Reference proteome</keyword>
<keyword evidence="1" id="KW-0812">Transmembrane</keyword>
<sequence>MASLEDIFLALGELKGGVDALRRDFQEEKSTAHESRATIHRRLDEQAEEIAKVRTDVAVDGEITAQVRNEVKALKDTVGPSLEEWKRMKTLGLGIAGLLALGGLSVGAMLMWASDTASGAIRHWLKIP</sequence>
<protein>
    <submittedName>
        <fullName evidence="2">DUF1515 family protein</fullName>
    </submittedName>
</protein>
<dbReference type="Pfam" id="PF07439">
    <property type="entry name" value="DUF1515"/>
    <property type="match status" value="1"/>
</dbReference>
<organism evidence="2 3">
    <name type="scientific">Mesorhizobium abyssinicae</name>
    <dbReference type="NCBI Taxonomy" id="1209958"/>
    <lineage>
        <taxon>Bacteria</taxon>
        <taxon>Pseudomonadati</taxon>
        <taxon>Pseudomonadota</taxon>
        <taxon>Alphaproteobacteria</taxon>
        <taxon>Hyphomicrobiales</taxon>
        <taxon>Phyllobacteriaceae</taxon>
        <taxon>Mesorhizobium</taxon>
    </lineage>
</organism>
<reference evidence="2 3" key="1">
    <citation type="submission" date="2023-08" db="EMBL/GenBank/DDBJ databases">
        <title>Implementing the SeqCode for naming new Mesorhizobium species isolated from Vachellia karroo root nodules.</title>
        <authorList>
            <person name="Van Lill M."/>
        </authorList>
    </citation>
    <scope>NUCLEOTIDE SEQUENCE [LARGE SCALE GENOMIC DNA]</scope>
    <source>
        <strain evidence="2 3">VK4B</strain>
    </source>
</reference>
<feature type="transmembrane region" description="Helical" evidence="1">
    <location>
        <begin position="91"/>
        <end position="113"/>
    </location>
</feature>
<dbReference type="RefSeq" id="WP_320320053.1">
    <property type="nucleotide sequence ID" value="NZ_JAVIIP010000003.1"/>
</dbReference>
<evidence type="ECO:0000313" key="2">
    <source>
        <dbReference type="EMBL" id="MDX8537075.1"/>
    </source>
</evidence>